<dbReference type="Proteomes" id="UP000766904">
    <property type="component" value="Unassembled WGS sequence"/>
</dbReference>
<keyword evidence="1" id="KW-0472">Membrane</keyword>
<dbReference type="RefSeq" id="WP_148856345.1">
    <property type="nucleotide sequence ID" value="NZ_PHNJ01000001.1"/>
</dbReference>
<organism evidence="3 4">
    <name type="scientific">Natronococcus pandeyae</name>
    <dbReference type="NCBI Taxonomy" id="2055836"/>
    <lineage>
        <taxon>Archaea</taxon>
        <taxon>Methanobacteriati</taxon>
        <taxon>Methanobacteriota</taxon>
        <taxon>Stenosarchaea group</taxon>
        <taxon>Halobacteria</taxon>
        <taxon>Halobacteriales</taxon>
        <taxon>Natrialbaceae</taxon>
        <taxon>Natronococcus</taxon>
    </lineage>
</organism>
<comment type="caution">
    <text evidence="3">The sequence shown here is derived from an EMBL/GenBank/DDBJ whole genome shotgun (WGS) entry which is preliminary data.</text>
</comment>
<keyword evidence="1" id="KW-0812">Transmembrane</keyword>
<evidence type="ECO:0000313" key="3">
    <source>
        <dbReference type="EMBL" id="TYL40545.1"/>
    </source>
</evidence>
<dbReference type="Pfam" id="PF26436">
    <property type="entry name" value="DUF8119"/>
    <property type="match status" value="1"/>
</dbReference>
<gene>
    <name evidence="3" type="ORF">CV102_02965</name>
</gene>
<evidence type="ECO:0000313" key="4">
    <source>
        <dbReference type="Proteomes" id="UP000766904"/>
    </source>
</evidence>
<keyword evidence="4" id="KW-1185">Reference proteome</keyword>
<feature type="transmembrane region" description="Helical" evidence="1">
    <location>
        <begin position="52"/>
        <end position="74"/>
    </location>
</feature>
<evidence type="ECO:0000259" key="2">
    <source>
        <dbReference type="Pfam" id="PF26436"/>
    </source>
</evidence>
<dbReference type="EMBL" id="PHNJ01000001">
    <property type="protein sequence ID" value="TYL40545.1"/>
    <property type="molecule type" value="Genomic_DNA"/>
</dbReference>
<protein>
    <recommendedName>
        <fullName evidence="2">DUF8119 domain-containing protein</fullName>
    </recommendedName>
</protein>
<name>A0A8J8QAI8_9EURY</name>
<feature type="transmembrane region" description="Helical" evidence="1">
    <location>
        <begin position="16"/>
        <end position="46"/>
    </location>
</feature>
<sequence length="80" mass="8799">MTEDHTTRSARSRSPLVALASAGGRIIVDALVIGLWVLFLTLLFLSTGWPRWAFYLSLLLGVGLYVQFTAGWLGSSERES</sequence>
<dbReference type="AlphaFoldDB" id="A0A8J8QAI8"/>
<proteinExistence type="predicted"/>
<accession>A0A8J8QAI8</accession>
<keyword evidence="1" id="KW-1133">Transmembrane helix</keyword>
<dbReference type="InterPro" id="IPR058432">
    <property type="entry name" value="DUF8119"/>
</dbReference>
<feature type="domain" description="DUF8119" evidence="2">
    <location>
        <begin position="15"/>
        <end position="77"/>
    </location>
</feature>
<evidence type="ECO:0000256" key="1">
    <source>
        <dbReference type="SAM" id="Phobius"/>
    </source>
</evidence>
<reference evidence="3" key="1">
    <citation type="submission" date="2017-11" db="EMBL/GenBank/DDBJ databases">
        <authorList>
            <person name="Kajale S.C."/>
            <person name="Sharma A."/>
        </authorList>
    </citation>
    <scope>NUCLEOTIDE SEQUENCE</scope>
    <source>
        <strain evidence="3">LS1_42</strain>
    </source>
</reference>